<dbReference type="Gene3D" id="2.30.42.10">
    <property type="match status" value="1"/>
</dbReference>
<evidence type="ECO:0000256" key="1">
    <source>
        <dbReference type="SAM" id="MobiDB-lite"/>
    </source>
</evidence>
<dbReference type="InterPro" id="IPR001478">
    <property type="entry name" value="PDZ"/>
</dbReference>
<comment type="caution">
    <text evidence="3">The sequence shown here is derived from an EMBL/GenBank/DDBJ whole genome shotgun (WGS) entry which is preliminary data.</text>
</comment>
<organism evidence="3 4">
    <name type="scientific">Timema podura</name>
    <name type="common">Walking stick</name>
    <dbReference type="NCBI Taxonomy" id="61482"/>
    <lineage>
        <taxon>Eukaryota</taxon>
        <taxon>Metazoa</taxon>
        <taxon>Ecdysozoa</taxon>
        <taxon>Arthropoda</taxon>
        <taxon>Hexapoda</taxon>
        <taxon>Insecta</taxon>
        <taxon>Pterygota</taxon>
        <taxon>Neoptera</taxon>
        <taxon>Polyneoptera</taxon>
        <taxon>Phasmatodea</taxon>
        <taxon>Timematodea</taxon>
        <taxon>Timematoidea</taxon>
        <taxon>Timematidae</taxon>
        <taxon>Timema</taxon>
    </lineage>
</organism>
<dbReference type="EMBL" id="CAJPIN010005568">
    <property type="protein sequence ID" value="CAG2057531.1"/>
    <property type="molecule type" value="Genomic_DNA"/>
</dbReference>
<reference evidence="3" key="1">
    <citation type="submission" date="2021-03" db="EMBL/GenBank/DDBJ databases">
        <authorList>
            <person name="Tran Van P."/>
        </authorList>
    </citation>
    <scope>NUCLEOTIDE SEQUENCE</scope>
</reference>
<feature type="domain" description="PDZ" evidence="2">
    <location>
        <begin position="130"/>
        <end position="184"/>
    </location>
</feature>
<dbReference type="InterPro" id="IPR036034">
    <property type="entry name" value="PDZ_sf"/>
</dbReference>
<evidence type="ECO:0000259" key="2">
    <source>
        <dbReference type="PROSITE" id="PS50106"/>
    </source>
</evidence>
<dbReference type="SMART" id="SM00228">
    <property type="entry name" value="PDZ"/>
    <property type="match status" value="1"/>
</dbReference>
<keyword evidence="4" id="KW-1185">Reference proteome</keyword>
<name>A0ABN7NWM3_TIMPD</name>
<feature type="region of interest" description="Disordered" evidence="1">
    <location>
        <begin position="68"/>
        <end position="96"/>
    </location>
</feature>
<dbReference type="Proteomes" id="UP001153148">
    <property type="component" value="Unassembled WGS sequence"/>
</dbReference>
<protein>
    <recommendedName>
        <fullName evidence="2">PDZ domain-containing protein</fullName>
    </recommendedName>
</protein>
<dbReference type="Pfam" id="PF00595">
    <property type="entry name" value="PDZ"/>
    <property type="match status" value="1"/>
</dbReference>
<evidence type="ECO:0000313" key="4">
    <source>
        <dbReference type="Proteomes" id="UP001153148"/>
    </source>
</evidence>
<sequence length="278" mass="29409">MSLVSSQLQTQQHYEAYQPPRNGCEFTERQCKNTLGDQDCGWCGLGHPLCCHAVNLLSSGLPTHRGNSLNSPAHHAKSLISSPAHHGSSPSVSPAHYGNSLSSSSVHCGNSPSFSPAHHGDSLSILSCPLTVVQAGSPADGELQRGDLIKKIGDYDARDLRHEDAQNLFKSAGNTISLAVKRSVEGQTFAPTYAPFQESVGGGAATTFSQEVFQNPSTSTLNKSASVVFPPPLPSSHPNLARPHSTTLLQTWANPEEEDSSLSNQVTVSKTCSVNGSI</sequence>
<dbReference type="SUPFAM" id="SSF50156">
    <property type="entry name" value="PDZ domain-like"/>
    <property type="match status" value="1"/>
</dbReference>
<proteinExistence type="predicted"/>
<evidence type="ECO:0000313" key="3">
    <source>
        <dbReference type="EMBL" id="CAG2057531.1"/>
    </source>
</evidence>
<accession>A0ABN7NWM3</accession>
<dbReference type="PROSITE" id="PS50106">
    <property type="entry name" value="PDZ"/>
    <property type="match status" value="1"/>
</dbReference>
<gene>
    <name evidence="3" type="ORF">TPAB3V08_LOCUS4509</name>
</gene>